<dbReference type="Proteomes" id="UP000029221">
    <property type="component" value="Unassembled WGS sequence"/>
</dbReference>
<organism evidence="1 2">
    <name type="scientific">Nonlabens tegetincola</name>
    <dbReference type="NCBI Taxonomy" id="323273"/>
    <lineage>
        <taxon>Bacteria</taxon>
        <taxon>Pseudomonadati</taxon>
        <taxon>Bacteroidota</taxon>
        <taxon>Flavobacteriia</taxon>
        <taxon>Flavobacteriales</taxon>
        <taxon>Flavobacteriaceae</taxon>
        <taxon>Nonlabens</taxon>
    </lineage>
</organism>
<dbReference type="AlphaFoldDB" id="A0A090Q4Y5"/>
<comment type="caution">
    <text evidence="1">The sequence shown here is derived from an EMBL/GenBank/DDBJ whole genome shotgun (WGS) entry which is preliminary data.</text>
</comment>
<proteinExistence type="predicted"/>
<evidence type="ECO:0000313" key="1">
    <source>
        <dbReference type="EMBL" id="GAK96808.1"/>
    </source>
</evidence>
<accession>A0A090Q4Y5</accession>
<sequence>MNNVPALDNSAVALLKSRNNLEKIQNLYIQRNLEAMAEEWADAQSKLLTGSQFADLLNKSKFKVTGTTLSHSHSETQRFIDMKKWYGRKRKPIKVHNTQLYITMNRLLFRLRYGFTRAVREQIAQTIEM</sequence>
<name>A0A090Q4Y5_9FLAO</name>
<dbReference type="RefSeq" id="WP_042278301.1">
    <property type="nucleotide sequence ID" value="NZ_BBML01000003.1"/>
</dbReference>
<keyword evidence="2" id="KW-1185">Reference proteome</keyword>
<evidence type="ECO:0000313" key="2">
    <source>
        <dbReference type="Proteomes" id="UP000029221"/>
    </source>
</evidence>
<gene>
    <name evidence="1" type="ORF">JCM19294_1117</name>
</gene>
<reference evidence="1" key="1">
    <citation type="journal article" date="2014" name="Genome Announc.">
        <title>Draft Genome Sequences of Marine Flavobacterium Nonlabens Strains NR17, NR24, NR27, NR32, NR33, and Ara13.</title>
        <authorList>
            <person name="Nakanishi M."/>
            <person name="Meirelles P."/>
            <person name="Suzuki R."/>
            <person name="Takatani N."/>
            <person name="Mino S."/>
            <person name="Suda W."/>
            <person name="Oshima K."/>
            <person name="Hattori M."/>
            <person name="Ohkuma M."/>
            <person name="Hosokawa M."/>
            <person name="Miyashita K."/>
            <person name="Thompson F.L."/>
            <person name="Niwa A."/>
            <person name="Sawabe T."/>
            <person name="Sawabe T."/>
        </authorList>
    </citation>
    <scope>NUCLEOTIDE SEQUENCE [LARGE SCALE GENOMIC DNA]</scope>
    <source>
        <strain evidence="1">JCM 19294</strain>
    </source>
</reference>
<protein>
    <submittedName>
        <fullName evidence="1">Uncharacterized protein</fullName>
    </submittedName>
</protein>
<dbReference type="EMBL" id="BBML01000003">
    <property type="protein sequence ID" value="GAK96808.1"/>
    <property type="molecule type" value="Genomic_DNA"/>
</dbReference>